<dbReference type="EMBL" id="GBXM01035527">
    <property type="protein sequence ID" value="JAH73050.1"/>
    <property type="molecule type" value="Transcribed_RNA"/>
</dbReference>
<sequence length="31" mass="3442">MIMAFFHGESMVWLPVNFCKVGTGTLVSLLL</sequence>
<organism evidence="1">
    <name type="scientific">Anguilla anguilla</name>
    <name type="common">European freshwater eel</name>
    <name type="synonym">Muraena anguilla</name>
    <dbReference type="NCBI Taxonomy" id="7936"/>
    <lineage>
        <taxon>Eukaryota</taxon>
        <taxon>Metazoa</taxon>
        <taxon>Chordata</taxon>
        <taxon>Craniata</taxon>
        <taxon>Vertebrata</taxon>
        <taxon>Euteleostomi</taxon>
        <taxon>Actinopterygii</taxon>
        <taxon>Neopterygii</taxon>
        <taxon>Teleostei</taxon>
        <taxon>Anguilliformes</taxon>
        <taxon>Anguillidae</taxon>
        <taxon>Anguilla</taxon>
    </lineage>
</organism>
<name>A0A0E9V6H0_ANGAN</name>
<reference evidence="1" key="1">
    <citation type="submission" date="2014-11" db="EMBL/GenBank/DDBJ databases">
        <authorList>
            <person name="Amaro Gonzalez C."/>
        </authorList>
    </citation>
    <scope>NUCLEOTIDE SEQUENCE</scope>
</reference>
<proteinExistence type="predicted"/>
<protein>
    <submittedName>
        <fullName evidence="1">Uncharacterized protein</fullName>
    </submittedName>
</protein>
<dbReference type="AlphaFoldDB" id="A0A0E9V6H0"/>
<accession>A0A0E9V6H0</accession>
<evidence type="ECO:0000313" key="1">
    <source>
        <dbReference type="EMBL" id="JAH73050.1"/>
    </source>
</evidence>
<reference evidence="1" key="2">
    <citation type="journal article" date="2015" name="Fish Shellfish Immunol.">
        <title>Early steps in the European eel (Anguilla anguilla)-Vibrio vulnificus interaction in the gills: Role of the RtxA13 toxin.</title>
        <authorList>
            <person name="Callol A."/>
            <person name="Pajuelo D."/>
            <person name="Ebbesson L."/>
            <person name="Teles M."/>
            <person name="MacKenzie S."/>
            <person name="Amaro C."/>
        </authorList>
    </citation>
    <scope>NUCLEOTIDE SEQUENCE</scope>
</reference>